<feature type="domain" description="DUF2460" evidence="1">
    <location>
        <begin position="8"/>
        <end position="212"/>
    </location>
</feature>
<organism evidence="2 3">
    <name type="scientific">Breoghania corrubedonensis</name>
    <dbReference type="NCBI Taxonomy" id="665038"/>
    <lineage>
        <taxon>Bacteria</taxon>
        <taxon>Pseudomonadati</taxon>
        <taxon>Pseudomonadota</taxon>
        <taxon>Alphaproteobacteria</taxon>
        <taxon>Hyphomicrobiales</taxon>
        <taxon>Stappiaceae</taxon>
        <taxon>Breoghania</taxon>
    </lineage>
</organism>
<evidence type="ECO:0000259" key="1">
    <source>
        <dbReference type="Pfam" id="PF09343"/>
    </source>
</evidence>
<proteinExistence type="predicted"/>
<dbReference type="NCBIfam" id="TIGR02217">
    <property type="entry name" value="chp_TIGR02217"/>
    <property type="match status" value="1"/>
</dbReference>
<evidence type="ECO:0000313" key="2">
    <source>
        <dbReference type="EMBL" id="PTW57650.1"/>
    </source>
</evidence>
<dbReference type="RefSeq" id="WP_107991522.1">
    <property type="nucleotide sequence ID" value="NZ_QAYG01000010.1"/>
</dbReference>
<name>A0A2T5V1P5_9HYPH</name>
<dbReference type="OrthoDB" id="1685145at2"/>
<gene>
    <name evidence="2" type="ORF">C8N35_110129</name>
</gene>
<dbReference type="EMBL" id="QAYG01000010">
    <property type="protein sequence ID" value="PTW57650.1"/>
    <property type="molecule type" value="Genomic_DNA"/>
</dbReference>
<dbReference type="AlphaFoldDB" id="A0A2T5V1P5"/>
<comment type="caution">
    <text evidence="2">The sequence shown here is derived from an EMBL/GenBank/DDBJ whole genome shotgun (WGS) entry which is preliminary data.</text>
</comment>
<dbReference type="Pfam" id="PF09343">
    <property type="entry name" value="DUF2460"/>
    <property type="match status" value="1"/>
</dbReference>
<keyword evidence="3" id="KW-1185">Reference proteome</keyword>
<dbReference type="InterPro" id="IPR011740">
    <property type="entry name" value="DUF2460"/>
</dbReference>
<protein>
    <submittedName>
        <fullName evidence="2">Uncharacterized protein (TIGR02217 family)</fullName>
    </submittedName>
</protein>
<accession>A0A2T5V1P5</accession>
<dbReference type="Proteomes" id="UP000244081">
    <property type="component" value="Unassembled WGS sequence"/>
</dbReference>
<sequence>MATITAFHEVRFPVAVGFGSSGGPERRTDIVALGSGGEARNARWSRSRRRYDAGYGIRSFDDLAAVVAFFEERRGRLYGFRFRDPFDWKSGLPSAEPAATDCNIGTGDGETDRFRLVKIYGSGATAYVRPITKPVAGTLRIAIDGVEVASGFTLDALSGSVTFDAGSVPAEGAAITAGFAFDVPARFDTDRLEISMSHFEAGAIPQVPIVEILP</sequence>
<evidence type="ECO:0000313" key="3">
    <source>
        <dbReference type="Proteomes" id="UP000244081"/>
    </source>
</evidence>
<reference evidence="2 3" key="1">
    <citation type="submission" date="2018-04" db="EMBL/GenBank/DDBJ databases">
        <title>Genomic Encyclopedia of Archaeal and Bacterial Type Strains, Phase II (KMG-II): from individual species to whole genera.</title>
        <authorList>
            <person name="Goeker M."/>
        </authorList>
    </citation>
    <scope>NUCLEOTIDE SEQUENCE [LARGE SCALE GENOMIC DNA]</scope>
    <source>
        <strain evidence="2 3">DSM 23382</strain>
    </source>
</reference>